<keyword evidence="5 7" id="KW-0443">Lipid metabolism</keyword>
<gene>
    <name evidence="7" type="primary">lpxD</name>
    <name evidence="9" type="ORF">FRUB_00940</name>
</gene>
<keyword evidence="2 7" id="KW-0441">Lipid A biosynthesis</keyword>
<dbReference type="Gene3D" id="2.160.10.10">
    <property type="entry name" value="Hexapeptide repeat proteins"/>
    <property type="match status" value="1"/>
</dbReference>
<organism evidence="9 10">
    <name type="scientific">Fimbriiglobus ruber</name>
    <dbReference type="NCBI Taxonomy" id="1908690"/>
    <lineage>
        <taxon>Bacteria</taxon>
        <taxon>Pseudomonadati</taxon>
        <taxon>Planctomycetota</taxon>
        <taxon>Planctomycetia</taxon>
        <taxon>Gemmatales</taxon>
        <taxon>Gemmataceae</taxon>
        <taxon>Fimbriiglobus</taxon>
    </lineage>
</organism>
<evidence type="ECO:0000256" key="3">
    <source>
        <dbReference type="ARBA" id="ARBA00022679"/>
    </source>
</evidence>
<proteinExistence type="inferred from homology"/>
<dbReference type="OrthoDB" id="9784739at2"/>
<evidence type="ECO:0000259" key="8">
    <source>
        <dbReference type="Pfam" id="PF04613"/>
    </source>
</evidence>
<sequence>MNLTVRELADWVGGEVLGDGTVPIRAARTLSEAGPGDITFVDGDRNLTAWRESHASAAIVTAVVPLNGRPLIRVTDPLAAFATVVLQLRGNQNKSRTGKIDPTAHIDASAVLGPGTTVGPYVVIGAETVIGAGCHIHAGVSIGQSCRLGDAVELYPNVVLYDDCILGDRVIVHANSVIGADGFGYRMQGGRHIKSPQLGRVELADDVEIGACSTIDRGTFGATRIGVGTKIDNLVQIAHNCQIGKHNLIVSQVGIAGSSTTGDYVVVAGQAGVGDHINVGDRAIIGAKAGLSKDVPAGAKMLGAPAHPDIEQKKIWMSMAKLPEMRKEIRRIKKKIGLEDE</sequence>
<dbReference type="GO" id="GO:0016020">
    <property type="term" value="C:membrane"/>
    <property type="evidence" value="ECO:0007669"/>
    <property type="project" value="GOC"/>
</dbReference>
<dbReference type="InterPro" id="IPR007691">
    <property type="entry name" value="LpxD"/>
</dbReference>
<reference evidence="10" key="1">
    <citation type="submission" date="2017-06" db="EMBL/GenBank/DDBJ databases">
        <title>Genome analysis of Fimbriiglobus ruber SP5, the first member of the order Planctomycetales with confirmed chitinolytic capability.</title>
        <authorList>
            <person name="Ravin N.V."/>
            <person name="Rakitin A.L."/>
            <person name="Ivanova A.A."/>
            <person name="Beletsky A.V."/>
            <person name="Kulichevskaya I.S."/>
            <person name="Mardanov A.V."/>
            <person name="Dedysh S.N."/>
        </authorList>
    </citation>
    <scope>NUCLEOTIDE SEQUENCE [LARGE SCALE GENOMIC DNA]</scope>
    <source>
        <strain evidence="10">SP5</strain>
    </source>
</reference>
<dbReference type="AlphaFoldDB" id="A0A225E0Y7"/>
<evidence type="ECO:0000313" key="9">
    <source>
        <dbReference type="EMBL" id="OWK47241.1"/>
    </source>
</evidence>
<dbReference type="HAMAP" id="MF_00523">
    <property type="entry name" value="LpxD"/>
    <property type="match status" value="1"/>
</dbReference>
<dbReference type="GO" id="GO:0009245">
    <property type="term" value="P:lipid A biosynthetic process"/>
    <property type="evidence" value="ECO:0007669"/>
    <property type="project" value="UniProtKB-UniRule"/>
</dbReference>
<evidence type="ECO:0000256" key="1">
    <source>
        <dbReference type="ARBA" id="ARBA00022516"/>
    </source>
</evidence>
<dbReference type="CDD" id="cd03352">
    <property type="entry name" value="LbH_LpxD"/>
    <property type="match status" value="1"/>
</dbReference>
<accession>A0A225E0Y7</accession>
<protein>
    <recommendedName>
        <fullName evidence="7">UDP-3-O-acylglucosamine N-acyltransferase</fullName>
        <ecNumber evidence="7">2.3.1.191</ecNumber>
    </recommendedName>
</protein>
<comment type="function">
    <text evidence="7">Catalyzes the N-acylation of UDP-3-O-acylglucosamine using 3-hydroxyacyl-ACP as the acyl donor. Is involved in the biosynthesis of lipid A, a phosphorylated glycolipid that anchors the lipopolysaccharide to the outer membrane of the cell.</text>
</comment>
<evidence type="ECO:0000313" key="10">
    <source>
        <dbReference type="Proteomes" id="UP000214646"/>
    </source>
</evidence>
<dbReference type="InterPro" id="IPR001451">
    <property type="entry name" value="Hexapep"/>
</dbReference>
<evidence type="ECO:0000256" key="7">
    <source>
        <dbReference type="HAMAP-Rule" id="MF_00523"/>
    </source>
</evidence>
<dbReference type="InterPro" id="IPR020573">
    <property type="entry name" value="UDP_GlcNAc_AcTrfase_non-rep"/>
</dbReference>
<dbReference type="Proteomes" id="UP000214646">
    <property type="component" value="Unassembled WGS sequence"/>
</dbReference>
<keyword evidence="1 7" id="KW-0444">Lipid biosynthesis</keyword>
<keyword evidence="6 7" id="KW-0012">Acyltransferase</keyword>
<dbReference type="RefSeq" id="WP_088252367.1">
    <property type="nucleotide sequence ID" value="NZ_NIDE01000001.1"/>
</dbReference>
<dbReference type="GO" id="GO:0103118">
    <property type="term" value="F:UDP-3-O-[(3R)-3-hydroxyacyl]-glucosamine N-acyltransferase activity"/>
    <property type="evidence" value="ECO:0007669"/>
    <property type="project" value="UniProtKB-EC"/>
</dbReference>
<dbReference type="PANTHER" id="PTHR43378">
    <property type="entry name" value="UDP-3-O-ACYLGLUCOSAMINE N-ACYLTRANSFERASE"/>
    <property type="match status" value="1"/>
</dbReference>
<dbReference type="Pfam" id="PF00132">
    <property type="entry name" value="Hexapep"/>
    <property type="match status" value="2"/>
</dbReference>
<evidence type="ECO:0000256" key="2">
    <source>
        <dbReference type="ARBA" id="ARBA00022556"/>
    </source>
</evidence>
<feature type="domain" description="UDP-3-O-[3-hydroxymyristoyl] glucosamine N-acyltransferase non-repeat region" evidence="8">
    <location>
        <begin position="22"/>
        <end position="84"/>
    </location>
</feature>
<keyword evidence="4 7" id="KW-0677">Repeat</keyword>
<dbReference type="Pfam" id="PF04613">
    <property type="entry name" value="LpxD"/>
    <property type="match status" value="1"/>
</dbReference>
<evidence type="ECO:0000256" key="4">
    <source>
        <dbReference type="ARBA" id="ARBA00022737"/>
    </source>
</evidence>
<dbReference type="SUPFAM" id="SSF51161">
    <property type="entry name" value="Trimeric LpxA-like enzymes"/>
    <property type="match status" value="1"/>
</dbReference>
<evidence type="ECO:0000256" key="5">
    <source>
        <dbReference type="ARBA" id="ARBA00023098"/>
    </source>
</evidence>
<comment type="caution">
    <text evidence="9">The sequence shown here is derived from an EMBL/GenBank/DDBJ whole genome shotgun (WGS) entry which is preliminary data.</text>
</comment>
<dbReference type="PANTHER" id="PTHR43378:SF2">
    <property type="entry name" value="UDP-3-O-ACYLGLUCOSAMINE N-ACYLTRANSFERASE 1, MITOCHONDRIAL-RELATED"/>
    <property type="match status" value="1"/>
</dbReference>
<comment type="pathway">
    <text evidence="7">Bacterial outer membrane biogenesis; LPS lipid A biosynthesis.</text>
</comment>
<keyword evidence="3 7" id="KW-0808">Transferase</keyword>
<comment type="subunit">
    <text evidence="7">Homotrimer.</text>
</comment>
<dbReference type="NCBIfam" id="NF002060">
    <property type="entry name" value="PRK00892.1"/>
    <property type="match status" value="1"/>
</dbReference>
<dbReference type="EC" id="2.3.1.191" evidence="7"/>
<feature type="active site" description="Proton acceptor" evidence="7">
    <location>
        <position position="239"/>
    </location>
</feature>
<dbReference type="UniPathway" id="UPA00973"/>
<keyword evidence="10" id="KW-1185">Reference proteome</keyword>
<dbReference type="NCBIfam" id="TIGR01853">
    <property type="entry name" value="lipid_A_lpxD"/>
    <property type="match status" value="1"/>
</dbReference>
<dbReference type="InterPro" id="IPR018357">
    <property type="entry name" value="Hexapep_transf_CS"/>
</dbReference>
<dbReference type="EMBL" id="NIDE01000001">
    <property type="protein sequence ID" value="OWK47241.1"/>
    <property type="molecule type" value="Genomic_DNA"/>
</dbReference>
<name>A0A225E0Y7_9BACT</name>
<comment type="similarity">
    <text evidence="7">Belongs to the transferase hexapeptide repeat family. LpxD subfamily.</text>
</comment>
<dbReference type="InterPro" id="IPR011004">
    <property type="entry name" value="Trimer_LpxA-like_sf"/>
</dbReference>
<dbReference type="PROSITE" id="PS00101">
    <property type="entry name" value="HEXAPEP_TRANSFERASES"/>
    <property type="match status" value="1"/>
</dbReference>
<evidence type="ECO:0000256" key="6">
    <source>
        <dbReference type="ARBA" id="ARBA00023315"/>
    </source>
</evidence>
<comment type="catalytic activity">
    <reaction evidence="7">
        <text>a UDP-3-O-[(3R)-3-hydroxyacyl]-alpha-D-glucosamine + a (3R)-hydroxyacyl-[ACP] = a UDP-2-N,3-O-bis[(3R)-3-hydroxyacyl]-alpha-D-glucosamine + holo-[ACP] + H(+)</text>
        <dbReference type="Rhea" id="RHEA:53836"/>
        <dbReference type="Rhea" id="RHEA-COMP:9685"/>
        <dbReference type="Rhea" id="RHEA-COMP:9945"/>
        <dbReference type="ChEBI" id="CHEBI:15378"/>
        <dbReference type="ChEBI" id="CHEBI:64479"/>
        <dbReference type="ChEBI" id="CHEBI:78827"/>
        <dbReference type="ChEBI" id="CHEBI:137740"/>
        <dbReference type="ChEBI" id="CHEBI:137748"/>
        <dbReference type="EC" id="2.3.1.191"/>
    </reaction>
</comment>
<dbReference type="GO" id="GO:0016410">
    <property type="term" value="F:N-acyltransferase activity"/>
    <property type="evidence" value="ECO:0007669"/>
    <property type="project" value="InterPro"/>
</dbReference>
<dbReference type="Gene3D" id="3.40.1390.10">
    <property type="entry name" value="MurE/MurF, N-terminal domain"/>
    <property type="match status" value="1"/>
</dbReference>